<dbReference type="Proteomes" id="UP000824540">
    <property type="component" value="Unassembled WGS sequence"/>
</dbReference>
<accession>A0A8T2MT57</accession>
<dbReference type="SUPFAM" id="SSF52309">
    <property type="entry name" value="N-(deoxy)ribosyltransferase-like"/>
    <property type="match status" value="1"/>
</dbReference>
<keyword evidence="7" id="KW-0472">Membrane</keyword>
<evidence type="ECO:0000256" key="3">
    <source>
        <dbReference type="ARBA" id="ARBA00022679"/>
    </source>
</evidence>
<dbReference type="AlphaFoldDB" id="A0A8T2MT57"/>
<evidence type="ECO:0000256" key="5">
    <source>
        <dbReference type="ARBA" id="ARBA00023027"/>
    </source>
</evidence>
<comment type="caution">
    <text evidence="8">The sequence shown here is derived from an EMBL/GenBank/DDBJ whole genome shotgun (WGS) entry which is preliminary data.</text>
</comment>
<dbReference type="OrthoDB" id="10028716at2759"/>
<sequence length="293" mass="31777">MAVEYQQVPSGRRRRNLLVWGVSVLLVVTLIAVSVSVAVALWSSRPVSSDLLVGDFESTIIGRCKAYLAKNKEDSSKNDCEEVWKAFSGAYLGKDPCEVSVEAYDPLMRAVSERPACDRFAESACGDVAVMLNGSIDTPFAPDSIFASVEVKKFHSPKMKALKVVLVTKGKDDNSVQYSVPSPPAQCSTLTPLLSSVQYSDPSPELSAVLCPLSHSQCSTLTPLLSSVQYSVPSALFNSSFLGNIRKANCKNKSLQNLKDALDPRLSYECLEVPQSKIIDCTSHPDKACGNCW</sequence>
<proteinExistence type="inferred from homology"/>
<dbReference type="GO" id="GO:0030890">
    <property type="term" value="P:positive regulation of B cell proliferation"/>
    <property type="evidence" value="ECO:0007669"/>
    <property type="project" value="TreeGrafter"/>
</dbReference>
<dbReference type="Gene3D" id="1.20.82.10">
    <property type="entry name" value="ADP Ribosyl Cyclase, Chain A, domain 1"/>
    <property type="match status" value="1"/>
</dbReference>
<organism evidence="8 9">
    <name type="scientific">Albula glossodonta</name>
    <name type="common">roundjaw bonefish</name>
    <dbReference type="NCBI Taxonomy" id="121402"/>
    <lineage>
        <taxon>Eukaryota</taxon>
        <taxon>Metazoa</taxon>
        <taxon>Chordata</taxon>
        <taxon>Craniata</taxon>
        <taxon>Vertebrata</taxon>
        <taxon>Euteleostomi</taxon>
        <taxon>Actinopterygii</taxon>
        <taxon>Neopterygii</taxon>
        <taxon>Teleostei</taxon>
        <taxon>Albuliformes</taxon>
        <taxon>Albulidae</taxon>
        <taxon>Albula</taxon>
    </lineage>
</organism>
<keyword evidence="5" id="KW-0520">NAD</keyword>
<keyword evidence="3" id="KW-0808">Transferase</keyword>
<dbReference type="InterPro" id="IPR003193">
    <property type="entry name" value="ADP-ribosyl_cyclase"/>
</dbReference>
<evidence type="ECO:0000313" key="9">
    <source>
        <dbReference type="Proteomes" id="UP000824540"/>
    </source>
</evidence>
<name>A0A8T2MT57_9TELE</name>
<keyword evidence="7" id="KW-1133">Transmembrane helix</keyword>
<evidence type="ECO:0000256" key="7">
    <source>
        <dbReference type="SAM" id="Phobius"/>
    </source>
</evidence>
<dbReference type="Gene3D" id="3.40.50.720">
    <property type="entry name" value="NAD(P)-binding Rossmann-like Domain"/>
    <property type="match status" value="1"/>
</dbReference>
<dbReference type="GO" id="GO:0005886">
    <property type="term" value="C:plasma membrane"/>
    <property type="evidence" value="ECO:0007669"/>
    <property type="project" value="TreeGrafter"/>
</dbReference>
<evidence type="ECO:0000256" key="6">
    <source>
        <dbReference type="ARBA" id="ARBA00023157"/>
    </source>
</evidence>
<dbReference type="EMBL" id="JAFBMS010000322">
    <property type="protein sequence ID" value="KAG9331559.1"/>
    <property type="molecule type" value="Genomic_DNA"/>
</dbReference>
<evidence type="ECO:0000256" key="1">
    <source>
        <dbReference type="ARBA" id="ARBA00005406"/>
    </source>
</evidence>
<gene>
    <name evidence="8" type="ORF">JZ751_018831</name>
</gene>
<evidence type="ECO:0000256" key="4">
    <source>
        <dbReference type="ARBA" id="ARBA00022801"/>
    </source>
</evidence>
<dbReference type="PANTHER" id="PTHR10912">
    <property type="entry name" value="ADP-RIBOSYL CYCLASE"/>
    <property type="match status" value="1"/>
</dbReference>
<evidence type="ECO:0000256" key="2">
    <source>
        <dbReference type="ARBA" id="ARBA00011982"/>
    </source>
</evidence>
<keyword evidence="9" id="KW-1185">Reference proteome</keyword>
<comment type="similarity">
    <text evidence="1">Belongs to the ADP-ribosyl cyclase family.</text>
</comment>
<reference evidence="8" key="1">
    <citation type="thesis" date="2021" institute="BYU ScholarsArchive" country="Provo, UT, USA">
        <title>Applications of and Algorithms for Genome Assembly and Genomic Analyses with an Emphasis on Marine Teleosts.</title>
        <authorList>
            <person name="Pickett B.D."/>
        </authorList>
    </citation>
    <scope>NUCLEOTIDE SEQUENCE</scope>
    <source>
        <strain evidence="8">HI-2016</strain>
    </source>
</reference>
<dbReference type="PANTHER" id="PTHR10912:SF9">
    <property type="entry name" value="ADP-RIBOSYL CYCLASE_CYCLIC ADP-RIBOSE HYDROLASE"/>
    <property type="match status" value="1"/>
</dbReference>
<feature type="transmembrane region" description="Helical" evidence="7">
    <location>
        <begin position="17"/>
        <end position="42"/>
    </location>
</feature>
<keyword evidence="7" id="KW-0812">Transmembrane</keyword>
<keyword evidence="4" id="KW-0378">Hydrolase</keyword>
<protein>
    <recommendedName>
        <fullName evidence="2">ADP-ribosyl cyclase/cyclic ADP-ribose hydrolase</fullName>
        <ecNumber evidence="2">3.2.2.6</ecNumber>
    </recommendedName>
</protein>
<dbReference type="EC" id="3.2.2.6" evidence="2"/>
<dbReference type="GO" id="GO:0061809">
    <property type="term" value="F:NAD+ nucleosidase activity, cyclic ADP-ribose generating"/>
    <property type="evidence" value="ECO:0007669"/>
    <property type="project" value="UniProtKB-EC"/>
</dbReference>
<dbReference type="GO" id="GO:0016849">
    <property type="term" value="F:phosphorus-oxygen lyase activity"/>
    <property type="evidence" value="ECO:0007669"/>
    <property type="project" value="TreeGrafter"/>
</dbReference>
<dbReference type="Pfam" id="PF02267">
    <property type="entry name" value="Rib_hydrolayse"/>
    <property type="match status" value="1"/>
</dbReference>
<evidence type="ECO:0000313" key="8">
    <source>
        <dbReference type="EMBL" id="KAG9331559.1"/>
    </source>
</evidence>
<dbReference type="GO" id="GO:0016740">
    <property type="term" value="F:transferase activity"/>
    <property type="evidence" value="ECO:0007669"/>
    <property type="project" value="UniProtKB-KW"/>
</dbReference>
<keyword evidence="6" id="KW-1015">Disulfide bond</keyword>